<dbReference type="Pfam" id="PF22480">
    <property type="entry name" value="DUF6984"/>
    <property type="match status" value="2"/>
</dbReference>
<sequence length="135" mass="15163">MELIKKRQLTKLEESILEELIAKSNINLSFNWKEELLVSDLPDGGMGSLSLYPPGVTGKERFLGSQISDSLYPPGVTGKERFLGSQISDCQFKDTDGVTVIASLYLDREGNMYELDMWKTDFSSLKEISTDLGRF</sequence>
<protein>
    <recommendedName>
        <fullName evidence="1">DUF6984 domain-containing protein</fullName>
    </recommendedName>
</protein>
<gene>
    <name evidence="2" type="ORF">DW075_25460</name>
</gene>
<name>A0A415FCK0_9BACE</name>
<proteinExistence type="predicted"/>
<dbReference type="AlphaFoldDB" id="A0A415FCK0"/>
<dbReference type="InterPro" id="IPR054253">
    <property type="entry name" value="DUF6984"/>
</dbReference>
<feature type="domain" description="DUF6984" evidence="1">
    <location>
        <begin position="79"/>
        <end position="128"/>
    </location>
</feature>
<evidence type="ECO:0000313" key="3">
    <source>
        <dbReference type="Proteomes" id="UP000285503"/>
    </source>
</evidence>
<dbReference type="EMBL" id="QRNE01000382">
    <property type="protein sequence ID" value="RHK14778.1"/>
    <property type="molecule type" value="Genomic_DNA"/>
</dbReference>
<accession>A0A415FCK0</accession>
<comment type="caution">
    <text evidence="2">The sequence shown here is derived from an EMBL/GenBank/DDBJ whole genome shotgun (WGS) entry which is preliminary data.</text>
</comment>
<dbReference type="Proteomes" id="UP000285503">
    <property type="component" value="Unassembled WGS sequence"/>
</dbReference>
<organism evidence="2 3">
    <name type="scientific">Bacteroides xylanisolvens</name>
    <dbReference type="NCBI Taxonomy" id="371601"/>
    <lineage>
        <taxon>Bacteria</taxon>
        <taxon>Pseudomonadati</taxon>
        <taxon>Bacteroidota</taxon>
        <taxon>Bacteroidia</taxon>
        <taxon>Bacteroidales</taxon>
        <taxon>Bacteroidaceae</taxon>
        <taxon>Bacteroides</taxon>
    </lineage>
</organism>
<evidence type="ECO:0000313" key="2">
    <source>
        <dbReference type="EMBL" id="RHK14778.1"/>
    </source>
</evidence>
<evidence type="ECO:0000259" key="1">
    <source>
        <dbReference type="Pfam" id="PF22480"/>
    </source>
</evidence>
<reference evidence="2 3" key="1">
    <citation type="submission" date="2018-08" db="EMBL/GenBank/DDBJ databases">
        <title>A genome reference for cultivated species of the human gut microbiota.</title>
        <authorList>
            <person name="Zou Y."/>
            <person name="Xue W."/>
            <person name="Luo G."/>
        </authorList>
    </citation>
    <scope>NUCLEOTIDE SEQUENCE [LARGE SCALE GENOMIC DNA]</scope>
    <source>
        <strain evidence="2 3">AF46-11NS</strain>
    </source>
</reference>
<feature type="domain" description="DUF6984" evidence="1">
    <location>
        <begin position="6"/>
        <end position="69"/>
    </location>
</feature>